<dbReference type="InterPro" id="IPR008731">
    <property type="entry name" value="PTS_EIN"/>
</dbReference>
<sequence length="576" mass="63731">MRSTAVIALYGKGVSKGIAIGKALLLGSEFNESNFSHITESEISSECIRLENSLKAVSKELRALKDALPPDAPKEIGPLLEVHSLLASDTSVCSETKEIIKSNLYNAQWALVSYGKKIEKQFEAIEDTYLKERLSDIQQVIERVVSHLSGNSARYLPKISNKSDSFILVATDISPADLLDLGDQKFGAFISDLGGPTSHSSIVARSMRLPAVVGMKNVRELVNPMDLLIVDGDQGLVIVNPSHKILSQYKKKQSEQNLAQNKLMASVPKVPLTKDGVAVNLEANIKHPSEVEFASKSGARGVGLFRTEFLFMNRDELPTEDEQFEAYKHVLETMYPLPVTIRTLDIGNDKLFKNATNTEVNPALGLRAIRYCLLNSEIFITQLNALVRASRHGRLRILLPMISHVDQVVQVKALLEKCQDSIQFDNRSNSTKIELGAMVEIPAMAIAIAPFLKELDFVSIGTNDLIQYALAVDRINDSVASLFEPSHPAVVKLIKMIIDASDKFKKPVHMCGEMAGDSIFTSLLLGLGLRNFSMHPNNFIEVIQRVKSTDISKVKQYIEPFLEKDAYIDLEKLNAL</sequence>
<name>G4Q9W7_TAYAM</name>
<evidence type="ECO:0000256" key="5">
    <source>
        <dbReference type="ARBA" id="ARBA00007837"/>
    </source>
</evidence>
<evidence type="ECO:0000256" key="9">
    <source>
        <dbReference type="ARBA" id="ARBA00022490"/>
    </source>
</evidence>
<reference evidence="24 25" key="2">
    <citation type="journal article" date="2012" name="PLoS ONE">
        <title>Genomic characterization of the taylorella genus.</title>
        <authorList>
            <person name="Hebert L."/>
            <person name="Moumen B."/>
            <person name="Pons N."/>
            <person name="Duquesne F."/>
            <person name="Breuil M.F."/>
            <person name="Goux D."/>
            <person name="Batto J.M."/>
            <person name="Laugier C."/>
            <person name="Renault P."/>
            <person name="Petry S."/>
        </authorList>
    </citation>
    <scope>NUCLEOTIDE SEQUENCE [LARGE SCALE GENOMIC DNA]</scope>
    <source>
        <strain evidence="24 25">MCE3</strain>
    </source>
</reference>
<keyword evidence="9 17" id="KW-0963">Cytoplasm</keyword>
<feature type="binding site" evidence="20">
    <location>
        <position position="440"/>
    </location>
    <ligand>
        <name>Mg(2+)</name>
        <dbReference type="ChEBI" id="CHEBI:18420"/>
    </ligand>
</feature>
<evidence type="ECO:0000256" key="12">
    <source>
        <dbReference type="ARBA" id="ARBA00022683"/>
    </source>
</evidence>
<evidence type="ECO:0000256" key="14">
    <source>
        <dbReference type="ARBA" id="ARBA00022777"/>
    </source>
</evidence>
<accession>G4Q9W7</accession>
<dbReference type="PRINTS" id="PR01736">
    <property type="entry name" value="PHPHTRNFRASE"/>
</dbReference>
<evidence type="ECO:0000256" key="1">
    <source>
        <dbReference type="ARBA" id="ARBA00000683"/>
    </source>
</evidence>
<dbReference type="OrthoDB" id="9765468at2"/>
<evidence type="ECO:0000256" key="17">
    <source>
        <dbReference type="PIRNR" id="PIRNR000732"/>
    </source>
</evidence>
<keyword evidence="15 17" id="KW-0460">Magnesium</keyword>
<comment type="similarity">
    <text evidence="5 17">Belongs to the PEP-utilizing enzyme family.</text>
</comment>
<dbReference type="PROSITE" id="PS00742">
    <property type="entry name" value="PEP_ENZYMES_2"/>
    <property type="match status" value="1"/>
</dbReference>
<dbReference type="HOGENOM" id="CLU_007308_7_0_4"/>
<dbReference type="InterPro" id="IPR036637">
    <property type="entry name" value="Phosphohistidine_dom_sf"/>
</dbReference>
<dbReference type="InterPro" id="IPR023151">
    <property type="entry name" value="PEP_util_CS"/>
</dbReference>
<dbReference type="Gene3D" id="1.10.274.10">
    <property type="entry name" value="PtsI, HPr-binding domain"/>
    <property type="match status" value="1"/>
</dbReference>
<dbReference type="Pfam" id="PF00391">
    <property type="entry name" value="PEP-utilizers"/>
    <property type="match status" value="1"/>
</dbReference>
<feature type="domain" description="PEP-utilising enzyme mobile" evidence="21">
    <location>
        <begin position="166"/>
        <end position="235"/>
    </location>
</feature>
<keyword evidence="8 17" id="KW-0813">Transport</keyword>
<evidence type="ECO:0000256" key="3">
    <source>
        <dbReference type="ARBA" id="ARBA00002728"/>
    </source>
</evidence>
<evidence type="ECO:0000256" key="6">
    <source>
        <dbReference type="ARBA" id="ARBA00012232"/>
    </source>
</evidence>
<dbReference type="AlphaFoldDB" id="G4Q9W7"/>
<feature type="domain" description="PEP-utilising enzyme C-terminal" evidence="22">
    <location>
        <begin position="270"/>
        <end position="549"/>
    </location>
</feature>
<reference key="1">
    <citation type="submission" date="2011-09" db="EMBL/GenBank/DDBJ databases">
        <title>Genomic characterization of the Taylorella genus.</title>
        <authorList>
            <person name="Hebert L."/>
            <person name="Moumen B."/>
            <person name="Pons N."/>
            <person name="Duquesne F."/>
            <person name="Breuil M.-F."/>
            <person name="Goux D."/>
            <person name="Batto J.-M."/>
            <person name="Renault P."/>
            <person name="Laugier C."/>
            <person name="Petry S."/>
        </authorList>
    </citation>
    <scope>NUCLEOTIDE SEQUENCE</scope>
    <source>
        <strain>MCE3</strain>
    </source>
</reference>
<dbReference type="GO" id="GO:0009401">
    <property type="term" value="P:phosphoenolpyruvate-dependent sugar phosphotransferase system"/>
    <property type="evidence" value="ECO:0007669"/>
    <property type="project" value="UniProtKB-KW"/>
</dbReference>
<feature type="binding site" evidence="19">
    <location>
        <position position="474"/>
    </location>
    <ligand>
        <name>phosphoenolpyruvate</name>
        <dbReference type="ChEBI" id="CHEBI:58702"/>
    </ligand>
</feature>
<proteinExistence type="inferred from homology"/>
<feature type="active site" description="Proton donor" evidence="18">
    <location>
        <position position="511"/>
    </location>
</feature>
<dbReference type="EC" id="2.7.3.9" evidence="6 17"/>
<evidence type="ECO:0000256" key="11">
    <source>
        <dbReference type="ARBA" id="ARBA00022679"/>
    </source>
</evidence>
<evidence type="ECO:0000259" key="23">
    <source>
        <dbReference type="Pfam" id="PF05524"/>
    </source>
</evidence>
<evidence type="ECO:0000256" key="10">
    <source>
        <dbReference type="ARBA" id="ARBA00022597"/>
    </source>
</evidence>
<evidence type="ECO:0000256" key="18">
    <source>
        <dbReference type="PIRSR" id="PIRSR000732-1"/>
    </source>
</evidence>
<keyword evidence="24" id="KW-0670">Pyruvate</keyword>
<dbReference type="eggNOG" id="COG1080">
    <property type="taxonomic scope" value="Bacteria"/>
</dbReference>
<dbReference type="InterPro" id="IPR018274">
    <property type="entry name" value="PEP_util_AS"/>
</dbReference>
<comment type="catalytic activity">
    <reaction evidence="1 17">
        <text>L-histidyl-[protein] + phosphoenolpyruvate = N(pros)-phospho-L-histidyl-[protein] + pyruvate</text>
        <dbReference type="Rhea" id="RHEA:23880"/>
        <dbReference type="Rhea" id="RHEA-COMP:9745"/>
        <dbReference type="Rhea" id="RHEA-COMP:9746"/>
        <dbReference type="ChEBI" id="CHEBI:15361"/>
        <dbReference type="ChEBI" id="CHEBI:29979"/>
        <dbReference type="ChEBI" id="CHEBI:58702"/>
        <dbReference type="ChEBI" id="CHEBI:64837"/>
        <dbReference type="EC" id="2.7.3.9"/>
    </reaction>
</comment>
<evidence type="ECO:0000256" key="8">
    <source>
        <dbReference type="ARBA" id="ARBA00022448"/>
    </source>
</evidence>
<dbReference type="SUPFAM" id="SSF51621">
    <property type="entry name" value="Phosphoenolpyruvate/pyruvate domain"/>
    <property type="match status" value="1"/>
</dbReference>
<comment type="subcellular location">
    <subcellularLocation>
        <location evidence="4 17">Cytoplasm</location>
    </subcellularLocation>
</comment>
<evidence type="ECO:0000313" key="24">
    <source>
        <dbReference type="EMBL" id="AEP36886.1"/>
    </source>
</evidence>
<gene>
    <name evidence="24" type="ordered locus">TASI_1132</name>
</gene>
<dbReference type="InterPro" id="IPR050499">
    <property type="entry name" value="PEP-utilizing_PTS_enzyme"/>
</dbReference>
<keyword evidence="13 17" id="KW-0479">Metal-binding</keyword>
<evidence type="ECO:0000256" key="4">
    <source>
        <dbReference type="ARBA" id="ARBA00004496"/>
    </source>
</evidence>
<comment type="function">
    <text evidence="3 17">General (non sugar-specific) component of the phosphoenolpyruvate-dependent sugar phosphotransferase system (sugar PTS). This major carbohydrate active-transport system catalyzes the phosphorylation of incoming sugar substrates concomitantly with their translocation across the cell membrane. Enzyme I transfers the phosphoryl group from phosphoenolpyruvate (PEP) to the phosphoryl carrier protein (HPr).</text>
</comment>
<keyword evidence="10 17" id="KW-0762">Sugar transport</keyword>
<dbReference type="InterPro" id="IPR024692">
    <property type="entry name" value="PTS_EI"/>
</dbReference>
<dbReference type="Gene3D" id="3.20.20.60">
    <property type="entry name" value="Phosphoenolpyruvate-binding domains"/>
    <property type="match status" value="1"/>
</dbReference>
<keyword evidence="14 17" id="KW-0418">Kinase</keyword>
<evidence type="ECO:0000256" key="15">
    <source>
        <dbReference type="ARBA" id="ARBA00022842"/>
    </source>
</evidence>
<dbReference type="PANTHER" id="PTHR46244">
    <property type="entry name" value="PHOSPHOENOLPYRUVATE-PROTEIN PHOSPHOTRANSFERASE"/>
    <property type="match status" value="1"/>
</dbReference>
<dbReference type="STRING" id="1008459.TASI_1132"/>
<dbReference type="RefSeq" id="WP_014111780.1">
    <property type="nucleotide sequence ID" value="NC_016043.1"/>
</dbReference>
<feature type="binding site" evidence="19">
    <location>
        <position position="306"/>
    </location>
    <ligand>
        <name>phosphoenolpyruvate</name>
        <dbReference type="ChEBI" id="CHEBI:58702"/>
    </ligand>
</feature>
<dbReference type="GO" id="GO:0005737">
    <property type="term" value="C:cytoplasm"/>
    <property type="evidence" value="ECO:0007669"/>
    <property type="project" value="UniProtKB-SubCell"/>
</dbReference>
<comment type="cofactor">
    <cofactor evidence="2 17 20">
        <name>Mg(2+)</name>
        <dbReference type="ChEBI" id="CHEBI:18420"/>
    </cofactor>
</comment>
<feature type="active site" description="Tele-phosphohistidine intermediate" evidence="18">
    <location>
        <position position="199"/>
    </location>
</feature>
<evidence type="ECO:0000256" key="20">
    <source>
        <dbReference type="PIRSR" id="PIRSR000732-3"/>
    </source>
</evidence>
<feature type="binding site" evidence="19">
    <location>
        <position position="342"/>
    </location>
    <ligand>
        <name>phosphoenolpyruvate</name>
        <dbReference type="ChEBI" id="CHEBI:58702"/>
    </ligand>
</feature>
<dbReference type="PIRSF" id="PIRSF000732">
    <property type="entry name" value="PTS_enzyme_I"/>
    <property type="match status" value="1"/>
</dbReference>
<dbReference type="EMBL" id="CP003059">
    <property type="protein sequence ID" value="AEP36886.1"/>
    <property type="molecule type" value="Genomic_DNA"/>
</dbReference>
<organism evidence="24 25">
    <name type="scientific">Taylorella asinigenitalis (strain MCE3)</name>
    <dbReference type="NCBI Taxonomy" id="1008459"/>
    <lineage>
        <taxon>Bacteria</taxon>
        <taxon>Pseudomonadati</taxon>
        <taxon>Pseudomonadota</taxon>
        <taxon>Betaproteobacteria</taxon>
        <taxon>Burkholderiales</taxon>
        <taxon>Alcaligenaceae</taxon>
        <taxon>Taylorella</taxon>
    </lineage>
</organism>
<dbReference type="GO" id="GO:0016301">
    <property type="term" value="F:kinase activity"/>
    <property type="evidence" value="ECO:0007669"/>
    <property type="project" value="UniProtKB-KW"/>
</dbReference>
<dbReference type="InterPro" id="IPR015813">
    <property type="entry name" value="Pyrv/PenolPyrv_kinase-like_dom"/>
</dbReference>
<dbReference type="GO" id="GO:0008965">
    <property type="term" value="F:phosphoenolpyruvate-protein phosphotransferase activity"/>
    <property type="evidence" value="ECO:0007669"/>
    <property type="project" value="UniProtKB-EC"/>
</dbReference>
<evidence type="ECO:0000256" key="16">
    <source>
        <dbReference type="ARBA" id="ARBA00033235"/>
    </source>
</evidence>
<dbReference type="PROSITE" id="PS00370">
    <property type="entry name" value="PEP_ENZYMES_PHOS_SITE"/>
    <property type="match status" value="1"/>
</dbReference>
<keyword evidence="11 17" id="KW-0808">Transferase</keyword>
<evidence type="ECO:0000256" key="19">
    <source>
        <dbReference type="PIRSR" id="PIRSR000732-2"/>
    </source>
</evidence>
<keyword evidence="12 17" id="KW-0598">Phosphotransferase system</keyword>
<dbReference type="PANTHER" id="PTHR46244:SF3">
    <property type="entry name" value="PHOSPHOENOLPYRUVATE-PROTEIN PHOSPHOTRANSFERASE"/>
    <property type="match status" value="1"/>
</dbReference>
<dbReference type="Proteomes" id="UP000009284">
    <property type="component" value="Chromosome"/>
</dbReference>
<keyword evidence="25" id="KW-1185">Reference proteome</keyword>
<dbReference type="GO" id="GO:0046872">
    <property type="term" value="F:metal ion binding"/>
    <property type="evidence" value="ECO:0007669"/>
    <property type="project" value="UniProtKB-KW"/>
</dbReference>
<dbReference type="InterPro" id="IPR000121">
    <property type="entry name" value="PEP_util_C"/>
</dbReference>
<dbReference type="InterPro" id="IPR036618">
    <property type="entry name" value="PtsI_HPr-bd_sf"/>
</dbReference>
<evidence type="ECO:0000256" key="13">
    <source>
        <dbReference type="ARBA" id="ARBA00022723"/>
    </source>
</evidence>
<dbReference type="Pfam" id="PF05524">
    <property type="entry name" value="PEP-utilisers_N"/>
    <property type="match status" value="1"/>
</dbReference>
<feature type="binding site" evidence="19">
    <location>
        <begin position="463"/>
        <end position="464"/>
    </location>
    <ligand>
        <name>phosphoenolpyruvate</name>
        <dbReference type="ChEBI" id="CHEBI:58702"/>
    </ligand>
</feature>
<evidence type="ECO:0000259" key="21">
    <source>
        <dbReference type="Pfam" id="PF00391"/>
    </source>
</evidence>
<dbReference type="InterPro" id="IPR040442">
    <property type="entry name" value="Pyrv_kinase-like_dom_sf"/>
</dbReference>
<dbReference type="Gene3D" id="3.50.30.10">
    <property type="entry name" value="Phosphohistidine domain"/>
    <property type="match status" value="1"/>
</dbReference>
<dbReference type="KEGG" id="tas:TASI_1132"/>
<dbReference type="NCBIfam" id="TIGR01417">
    <property type="entry name" value="PTS_I_fam"/>
    <property type="match status" value="1"/>
</dbReference>
<dbReference type="SUPFAM" id="SSF52009">
    <property type="entry name" value="Phosphohistidine domain"/>
    <property type="match status" value="1"/>
</dbReference>
<dbReference type="InterPro" id="IPR008279">
    <property type="entry name" value="PEP-util_enz_mobile_dom"/>
</dbReference>
<evidence type="ECO:0000256" key="7">
    <source>
        <dbReference type="ARBA" id="ARBA00016544"/>
    </source>
</evidence>
<evidence type="ECO:0000256" key="2">
    <source>
        <dbReference type="ARBA" id="ARBA00001946"/>
    </source>
</evidence>
<dbReference type="Pfam" id="PF02896">
    <property type="entry name" value="PEP-utilizers_C"/>
    <property type="match status" value="1"/>
</dbReference>
<evidence type="ECO:0000259" key="22">
    <source>
        <dbReference type="Pfam" id="PF02896"/>
    </source>
</evidence>
<feature type="domain" description="Phosphotransferase system enzyme I N-terminal" evidence="23">
    <location>
        <begin position="11"/>
        <end position="133"/>
    </location>
</feature>
<feature type="binding site" evidence="20">
    <location>
        <position position="464"/>
    </location>
    <ligand>
        <name>Mg(2+)</name>
        <dbReference type="ChEBI" id="CHEBI:18420"/>
    </ligand>
</feature>
<evidence type="ECO:0000313" key="25">
    <source>
        <dbReference type="Proteomes" id="UP000009284"/>
    </source>
</evidence>
<dbReference type="SUPFAM" id="SSF47831">
    <property type="entry name" value="Enzyme I of the PEP:sugar phosphotransferase system HPr-binding (sub)domain"/>
    <property type="match status" value="1"/>
</dbReference>
<protein>
    <recommendedName>
        <fullName evidence="7 17">Phosphoenolpyruvate-protein phosphotransferase</fullName>
        <ecNumber evidence="6 17">2.7.3.9</ecNumber>
    </recommendedName>
    <alternativeName>
        <fullName evidence="16 17">Phosphotransferase system, enzyme I</fullName>
    </alternativeName>
</protein>
<dbReference type="InterPro" id="IPR006318">
    <property type="entry name" value="PTS_EI-like"/>
</dbReference>